<name>A0A5Q0TP31_9VIBR</name>
<feature type="compositionally biased region" description="Acidic residues" evidence="1">
    <location>
        <begin position="317"/>
        <end position="332"/>
    </location>
</feature>
<reference evidence="3 4" key="1">
    <citation type="submission" date="2019-10" db="EMBL/GenBank/DDBJ databases">
        <title>Vibrio sp. nov., isolated from Coralline algae surface.</title>
        <authorList>
            <person name="Geng Y."/>
            <person name="Zhang X."/>
        </authorList>
    </citation>
    <scope>NUCLEOTIDE SEQUENCE [LARGE SCALE GENOMIC DNA]</scope>
    <source>
        <strain evidence="3 4">SM1977</strain>
    </source>
</reference>
<evidence type="ECO:0000256" key="2">
    <source>
        <dbReference type="SAM" id="Phobius"/>
    </source>
</evidence>
<feature type="transmembrane region" description="Helical" evidence="2">
    <location>
        <begin position="21"/>
        <end position="42"/>
    </location>
</feature>
<dbReference type="EMBL" id="CP045700">
    <property type="protein sequence ID" value="QGA66817.1"/>
    <property type="molecule type" value="Genomic_DNA"/>
</dbReference>
<sequence length="332" mass="37277">MACYYPLSISETFDRALKTQLVPVLSGLLCIYAVGSIIGPYTASVAMQYWGNDALFGVFILLELSLVIFILYRMSVRQARPVEDQESFVMHSPSAITEELDPRVEYQEHSQPFELAYEELVSLLDKDNLDENSNEAVRYLRSVSLEEPDWVVPLISRISDFGFRISDLGGVDLILLYRILELSAPDKLAEYVVVATKSDYQQAQKLVEWLIHKGPESAYSSLAAISSANEHEKLNVMEILAEVDPEKIPEFTQQWVDSVTEATENMRAADREAIDMDHTVADVLSTVEKAAPEHTEEVAGIVEQALEEYSSDNQSIESDDTAQPEDEKEAIK</sequence>
<dbReference type="AlphaFoldDB" id="A0A5Q0TP31"/>
<keyword evidence="2" id="KW-0812">Transmembrane</keyword>
<protein>
    <submittedName>
        <fullName evidence="3">Uncharacterized protein</fullName>
    </submittedName>
</protein>
<accession>A0A5Q0TP31</accession>
<evidence type="ECO:0000313" key="3">
    <source>
        <dbReference type="EMBL" id="QGA66817.1"/>
    </source>
</evidence>
<keyword evidence="2" id="KW-0472">Membrane</keyword>
<feature type="region of interest" description="Disordered" evidence="1">
    <location>
        <begin position="306"/>
        <end position="332"/>
    </location>
</feature>
<proteinExistence type="predicted"/>
<evidence type="ECO:0000313" key="4">
    <source>
        <dbReference type="Proteomes" id="UP000348942"/>
    </source>
</evidence>
<keyword evidence="2" id="KW-1133">Transmembrane helix</keyword>
<organism evidence="3 4">
    <name type="scientific">Vibrio algicola</name>
    <dbReference type="NCBI Taxonomy" id="2662262"/>
    <lineage>
        <taxon>Bacteria</taxon>
        <taxon>Pseudomonadati</taxon>
        <taxon>Pseudomonadota</taxon>
        <taxon>Gammaproteobacteria</taxon>
        <taxon>Vibrionales</taxon>
        <taxon>Vibrionaceae</taxon>
        <taxon>Vibrio</taxon>
    </lineage>
</organism>
<keyword evidence="4" id="KW-1185">Reference proteome</keyword>
<gene>
    <name evidence="3" type="ORF">GFB47_15640</name>
</gene>
<dbReference type="RefSeq" id="WP_153448906.1">
    <property type="nucleotide sequence ID" value="NZ_CP045700.1"/>
</dbReference>
<feature type="transmembrane region" description="Helical" evidence="2">
    <location>
        <begin position="54"/>
        <end position="72"/>
    </location>
</feature>
<dbReference type="Proteomes" id="UP000348942">
    <property type="component" value="Chromosome 2"/>
</dbReference>
<evidence type="ECO:0000256" key="1">
    <source>
        <dbReference type="SAM" id="MobiDB-lite"/>
    </source>
</evidence>